<accession>A0A2A2K6M1</accession>
<keyword evidence="3" id="KW-1185">Reference proteome</keyword>
<evidence type="ECO:0000313" key="3">
    <source>
        <dbReference type="Proteomes" id="UP000218231"/>
    </source>
</evidence>
<keyword evidence="1" id="KW-0812">Transmembrane</keyword>
<reference evidence="2 3" key="1">
    <citation type="journal article" date="2017" name="Curr. Biol.">
        <title>Genome architecture and evolution of a unichromosomal asexual nematode.</title>
        <authorList>
            <person name="Fradin H."/>
            <person name="Zegar C."/>
            <person name="Gutwein M."/>
            <person name="Lucas J."/>
            <person name="Kovtun M."/>
            <person name="Corcoran D."/>
            <person name="Baugh L.R."/>
            <person name="Kiontke K."/>
            <person name="Gunsalus K."/>
            <person name="Fitch D.H."/>
            <person name="Piano F."/>
        </authorList>
    </citation>
    <scope>NUCLEOTIDE SEQUENCE [LARGE SCALE GENOMIC DNA]</scope>
    <source>
        <strain evidence="2">PF1309</strain>
    </source>
</reference>
<dbReference type="Proteomes" id="UP000218231">
    <property type="component" value="Unassembled WGS sequence"/>
</dbReference>
<dbReference type="AlphaFoldDB" id="A0A2A2K6M1"/>
<comment type="caution">
    <text evidence="2">The sequence shown here is derived from an EMBL/GenBank/DDBJ whole genome shotgun (WGS) entry which is preliminary data.</text>
</comment>
<feature type="transmembrane region" description="Helical" evidence="1">
    <location>
        <begin position="39"/>
        <end position="58"/>
    </location>
</feature>
<organism evidence="2 3">
    <name type="scientific">Diploscapter pachys</name>
    <dbReference type="NCBI Taxonomy" id="2018661"/>
    <lineage>
        <taxon>Eukaryota</taxon>
        <taxon>Metazoa</taxon>
        <taxon>Ecdysozoa</taxon>
        <taxon>Nematoda</taxon>
        <taxon>Chromadorea</taxon>
        <taxon>Rhabditida</taxon>
        <taxon>Rhabditina</taxon>
        <taxon>Rhabditomorpha</taxon>
        <taxon>Rhabditoidea</taxon>
        <taxon>Rhabditidae</taxon>
        <taxon>Diploscapter</taxon>
    </lineage>
</organism>
<sequence length="75" mass="7683">MKPSRKRAQLLGVATGFGAGAVAVWLAAGAAPREQPADTVAAIAIANSDALTLTVISVSTPPFRRLSRPILTGRT</sequence>
<proteinExistence type="predicted"/>
<keyword evidence="1" id="KW-1133">Transmembrane helix</keyword>
<gene>
    <name evidence="2" type="ORF">WR25_24849</name>
</gene>
<keyword evidence="1" id="KW-0472">Membrane</keyword>
<protein>
    <submittedName>
        <fullName evidence="2">Uncharacterized protein</fullName>
    </submittedName>
</protein>
<name>A0A2A2K6M1_9BILA</name>
<dbReference type="EMBL" id="LIAE01009492">
    <property type="protein sequence ID" value="PAV69550.1"/>
    <property type="molecule type" value="Genomic_DNA"/>
</dbReference>
<evidence type="ECO:0000313" key="2">
    <source>
        <dbReference type="EMBL" id="PAV69550.1"/>
    </source>
</evidence>
<evidence type="ECO:0000256" key="1">
    <source>
        <dbReference type="SAM" id="Phobius"/>
    </source>
</evidence>